<feature type="compositionally biased region" description="Polar residues" evidence="1">
    <location>
        <begin position="855"/>
        <end position="868"/>
    </location>
</feature>
<gene>
    <name evidence="3" type="ORF">PR048_025221</name>
</gene>
<protein>
    <submittedName>
        <fullName evidence="3">Uncharacterized protein</fullName>
    </submittedName>
</protein>
<proteinExistence type="predicted"/>
<organism evidence="3 4">
    <name type="scientific">Dryococelus australis</name>
    <dbReference type="NCBI Taxonomy" id="614101"/>
    <lineage>
        <taxon>Eukaryota</taxon>
        <taxon>Metazoa</taxon>
        <taxon>Ecdysozoa</taxon>
        <taxon>Arthropoda</taxon>
        <taxon>Hexapoda</taxon>
        <taxon>Insecta</taxon>
        <taxon>Pterygota</taxon>
        <taxon>Neoptera</taxon>
        <taxon>Polyneoptera</taxon>
        <taxon>Phasmatodea</taxon>
        <taxon>Verophasmatodea</taxon>
        <taxon>Anareolatae</taxon>
        <taxon>Phasmatidae</taxon>
        <taxon>Eurycanthinae</taxon>
        <taxon>Dryococelus</taxon>
    </lineage>
</organism>
<keyword evidence="4" id="KW-1185">Reference proteome</keyword>
<evidence type="ECO:0000256" key="1">
    <source>
        <dbReference type="SAM" id="MobiDB-lite"/>
    </source>
</evidence>
<comment type="caution">
    <text evidence="3">The sequence shown here is derived from an EMBL/GenBank/DDBJ whole genome shotgun (WGS) entry which is preliminary data.</text>
</comment>
<name>A0ABQ9GQU9_9NEOP</name>
<evidence type="ECO:0000313" key="4">
    <source>
        <dbReference type="Proteomes" id="UP001159363"/>
    </source>
</evidence>
<evidence type="ECO:0000256" key="2">
    <source>
        <dbReference type="SAM" id="Phobius"/>
    </source>
</evidence>
<keyword evidence="2" id="KW-0472">Membrane</keyword>
<keyword evidence="2" id="KW-1133">Transmembrane helix</keyword>
<sequence>MNSSCHGGHFASPMSDHAQGSCRPYCVLLGLVLVVSGVSNMASSSVFVGACVLLVGATGLCLTWYYYEVEYDVGTGETGTLFIPRLQKLTIDCDKLPGKEREVRLLSAVIRFQKRSADRERSGRNTQADNQRDERGPPFSPSRACVLVRDASARELCETDVRMLCVRGYSGTGGGRRLAGDQFRHNQQNARAPAERRCLRLRPLGLGLETILCLHHPAAGGVRATGKAVTPAGSFCMVSAELLDEGGYSLSLCFCSEKRCRRLSGTALRLSPNSGVCANCFRSETNSGSTVNCSGVARNFSSEVKEVPHYARLRLRGSKFCSRSDVSSTQKTVAPFEFRAGLEIEMKFISNRQYWWFEISIRDQHPSSTNREQCRNTVDSWHMSRSSLVKRHADSFKCGKNWKHCWEKLVLAFASKTTKFEWRGNNNQTCYRPVARTECMVPLQPLPSESRLTYFQRPRRLSAGLLSDLPFPPHIHSGAAPYSLQSSTSALKTSLLRASQISSFITRRMNILLAMLRFALSVLQNQLSGVTELRQRRNSQYQDLHIDIPPPADFFVQESPPPSYEASSFTKPVVTPPPTYSAAVDLTGSPPVWNVPAAVHQTVTPQLPLDDGTASPRAHPTRAAAEEPRHHSSAGRMEMFGRGLESQCGWCEVDMEQCQNVRVEDKGDPRVNPPTGGIVRQDCYVLLTLRGIKPGSPWWYASALSHNIGPRISSSAINDKVRKPQVLESFINKFHETGQVENGNWNTIKVHVLHVVSRFTTTMKAYDLTLVNGETHPVIVADAAFQHVVHCCLQQCLKALHSLSTDLELHKSSCTEVDRFWQLLILWSLRADENGAVPECKGRRNGKSVRKPACQHNSHGQKSRSGSAGNRARFTLGRGNGGGKGYCILLRNQTHAKISFELIELCLGSLNGKFSSAVQDNDDGIICINSQVSVTGGRGISWV</sequence>
<reference evidence="3 4" key="1">
    <citation type="submission" date="2023-02" db="EMBL/GenBank/DDBJ databases">
        <title>LHISI_Scaffold_Assembly.</title>
        <authorList>
            <person name="Stuart O.P."/>
            <person name="Cleave R."/>
            <person name="Magrath M.J.L."/>
            <person name="Mikheyev A.S."/>
        </authorList>
    </citation>
    <scope>NUCLEOTIDE SEQUENCE [LARGE SCALE GENOMIC DNA]</scope>
    <source>
        <strain evidence="3">Daus_M_001</strain>
        <tissue evidence="3">Leg muscle</tissue>
    </source>
</reference>
<feature type="transmembrane region" description="Helical" evidence="2">
    <location>
        <begin position="46"/>
        <end position="67"/>
    </location>
</feature>
<dbReference type="EMBL" id="JARBHB010000010">
    <property type="protein sequence ID" value="KAJ8874373.1"/>
    <property type="molecule type" value="Genomic_DNA"/>
</dbReference>
<evidence type="ECO:0000313" key="3">
    <source>
        <dbReference type="EMBL" id="KAJ8874373.1"/>
    </source>
</evidence>
<feature type="transmembrane region" description="Helical" evidence="2">
    <location>
        <begin position="22"/>
        <end position="39"/>
    </location>
</feature>
<dbReference type="Proteomes" id="UP001159363">
    <property type="component" value="Chromosome 9"/>
</dbReference>
<keyword evidence="2" id="KW-0812">Transmembrane</keyword>
<feature type="region of interest" description="Disordered" evidence="1">
    <location>
        <begin position="840"/>
        <end position="876"/>
    </location>
</feature>
<accession>A0ABQ9GQU9</accession>
<feature type="region of interest" description="Disordered" evidence="1">
    <location>
        <begin position="608"/>
        <end position="633"/>
    </location>
</feature>
<feature type="region of interest" description="Disordered" evidence="1">
    <location>
        <begin position="117"/>
        <end position="141"/>
    </location>
</feature>